<dbReference type="VEuPathDB" id="FungiDB:I302_02255"/>
<name>A0A1B9G8S5_9TREE</name>
<keyword evidence="3" id="KW-1185">Reference proteome</keyword>
<reference evidence="1" key="1">
    <citation type="submission" date="2013-07" db="EMBL/GenBank/DDBJ databases">
        <title>The Genome Sequence of Cryptococcus bestiolae CBS10118.</title>
        <authorList>
            <consortium name="The Broad Institute Genome Sequencing Platform"/>
            <person name="Cuomo C."/>
            <person name="Litvintseva A."/>
            <person name="Chen Y."/>
            <person name="Heitman J."/>
            <person name="Sun S."/>
            <person name="Springer D."/>
            <person name="Dromer F."/>
            <person name="Young S.K."/>
            <person name="Zeng Q."/>
            <person name="Gargeya S."/>
            <person name="Fitzgerald M."/>
            <person name="Abouelleil A."/>
            <person name="Alvarado L."/>
            <person name="Berlin A.M."/>
            <person name="Chapman S.B."/>
            <person name="Dewar J."/>
            <person name="Goldberg J."/>
            <person name="Griggs A."/>
            <person name="Gujja S."/>
            <person name="Hansen M."/>
            <person name="Howarth C."/>
            <person name="Imamovic A."/>
            <person name="Larimer J."/>
            <person name="McCowan C."/>
            <person name="Murphy C."/>
            <person name="Pearson M."/>
            <person name="Priest M."/>
            <person name="Roberts A."/>
            <person name="Saif S."/>
            <person name="Shea T."/>
            <person name="Sykes S."/>
            <person name="Wortman J."/>
            <person name="Nusbaum C."/>
            <person name="Birren B."/>
        </authorList>
    </citation>
    <scope>NUCLEOTIDE SEQUENCE [LARGE SCALE GENOMIC DNA]</scope>
    <source>
        <strain evidence="1">CBS 10118</strain>
    </source>
</reference>
<dbReference type="EMBL" id="KI894019">
    <property type="protein sequence ID" value="OCF27413.1"/>
    <property type="molecule type" value="Genomic_DNA"/>
</dbReference>
<protein>
    <submittedName>
        <fullName evidence="1">Uncharacterized protein</fullName>
    </submittedName>
</protein>
<dbReference type="GeneID" id="30206654"/>
<dbReference type="KEGG" id="kbi:30206654"/>
<dbReference type="Proteomes" id="UP000092730">
    <property type="component" value="Chromosome 2"/>
</dbReference>
<dbReference type="AlphaFoldDB" id="A0A1B9G8S5"/>
<reference evidence="1" key="3">
    <citation type="submission" date="2014-01" db="EMBL/GenBank/DDBJ databases">
        <title>Evolution of pathogenesis and genome organization in the Tremellales.</title>
        <authorList>
            <person name="Cuomo C."/>
            <person name="Litvintseva A."/>
            <person name="Heitman J."/>
            <person name="Chen Y."/>
            <person name="Sun S."/>
            <person name="Springer D."/>
            <person name="Dromer F."/>
            <person name="Young S."/>
            <person name="Zeng Q."/>
            <person name="Chapman S."/>
            <person name="Gujja S."/>
            <person name="Saif S."/>
            <person name="Birren B."/>
        </authorList>
    </citation>
    <scope>NUCLEOTIDE SEQUENCE</scope>
    <source>
        <strain evidence="1">CBS 10118</strain>
    </source>
</reference>
<reference evidence="2" key="2">
    <citation type="submission" date="2013-07" db="EMBL/GenBank/DDBJ databases">
        <authorList>
            <consortium name="The Broad Institute Genome Sequencing Platform"/>
            <person name="Cuomo C."/>
            <person name="Litvintseva A."/>
            <person name="Chen Y."/>
            <person name="Heitman J."/>
            <person name="Sun S."/>
            <person name="Springer D."/>
            <person name="Dromer F."/>
            <person name="Young S.K."/>
            <person name="Zeng Q."/>
            <person name="Gargeya S."/>
            <person name="Fitzgerald M."/>
            <person name="Abouelleil A."/>
            <person name="Alvarado L."/>
            <person name="Berlin A.M."/>
            <person name="Chapman S.B."/>
            <person name="Dewar J."/>
            <person name="Goldberg J."/>
            <person name="Griggs A."/>
            <person name="Gujja S."/>
            <person name="Hansen M."/>
            <person name="Howarth C."/>
            <person name="Imamovic A."/>
            <person name="Larimer J."/>
            <person name="McCowan C."/>
            <person name="Murphy C."/>
            <person name="Pearson M."/>
            <person name="Priest M."/>
            <person name="Roberts A."/>
            <person name="Saif S."/>
            <person name="Shea T."/>
            <person name="Sykes S."/>
            <person name="Wortman J."/>
            <person name="Nusbaum C."/>
            <person name="Birren B."/>
        </authorList>
    </citation>
    <scope>NUCLEOTIDE SEQUENCE</scope>
    <source>
        <strain evidence="2">CBS 10118</strain>
    </source>
</reference>
<dbReference type="RefSeq" id="XP_019048483.1">
    <property type="nucleotide sequence ID" value="XM_019188921.1"/>
</dbReference>
<evidence type="ECO:0000313" key="1">
    <source>
        <dbReference type="EMBL" id="OCF27413.1"/>
    </source>
</evidence>
<organism evidence="1">
    <name type="scientific">Kwoniella bestiolae CBS 10118</name>
    <dbReference type="NCBI Taxonomy" id="1296100"/>
    <lineage>
        <taxon>Eukaryota</taxon>
        <taxon>Fungi</taxon>
        <taxon>Dikarya</taxon>
        <taxon>Basidiomycota</taxon>
        <taxon>Agaricomycotina</taxon>
        <taxon>Tremellomycetes</taxon>
        <taxon>Tremellales</taxon>
        <taxon>Cryptococcaceae</taxon>
        <taxon>Kwoniella</taxon>
    </lineage>
</organism>
<evidence type="ECO:0000313" key="3">
    <source>
        <dbReference type="Proteomes" id="UP000092730"/>
    </source>
</evidence>
<dbReference type="EMBL" id="CP144542">
    <property type="protein sequence ID" value="WVW81558.1"/>
    <property type="molecule type" value="Genomic_DNA"/>
</dbReference>
<reference evidence="2" key="4">
    <citation type="submission" date="2024-02" db="EMBL/GenBank/DDBJ databases">
        <title>Comparative genomics of Cryptococcus and Kwoniella reveals pathogenesis evolution and contrasting modes of karyotype evolution via chromosome fusion or intercentromeric recombination.</title>
        <authorList>
            <person name="Coelho M.A."/>
            <person name="David-Palma M."/>
            <person name="Shea T."/>
            <person name="Bowers K."/>
            <person name="McGinley-Smith S."/>
            <person name="Mohammad A.W."/>
            <person name="Gnirke A."/>
            <person name="Yurkov A.M."/>
            <person name="Nowrousian M."/>
            <person name="Sun S."/>
            <person name="Cuomo C.A."/>
            <person name="Heitman J."/>
        </authorList>
    </citation>
    <scope>NUCLEOTIDE SEQUENCE</scope>
    <source>
        <strain evidence="2">CBS 10118</strain>
    </source>
</reference>
<proteinExistence type="predicted"/>
<accession>A0A1B9G8S5</accession>
<gene>
    <name evidence="1" type="ORF">I302_02255</name>
    <name evidence="2" type="ORF">I302_103553</name>
</gene>
<sequence>MSQINDDIPGMIETLSHRFSASNRYTIPAGAKFKAARALQDTLGKEWSKALKRKGFKLDKDLGLVDHRSRTEQSLLVAAWTQPLISADKEVFEDA</sequence>
<evidence type="ECO:0000313" key="2">
    <source>
        <dbReference type="EMBL" id="WVW81558.1"/>
    </source>
</evidence>